<accession>A0ABQ9WYJ7</accession>
<gene>
    <name evidence="1" type="ORF">BLNAU_20690</name>
</gene>
<comment type="caution">
    <text evidence="1">The sequence shown here is derived from an EMBL/GenBank/DDBJ whole genome shotgun (WGS) entry which is preliminary data.</text>
</comment>
<evidence type="ECO:0000313" key="2">
    <source>
        <dbReference type="Proteomes" id="UP001281761"/>
    </source>
</evidence>
<keyword evidence="2" id="KW-1185">Reference proteome</keyword>
<name>A0ABQ9WYJ7_9EUKA</name>
<evidence type="ECO:0000313" key="1">
    <source>
        <dbReference type="EMBL" id="KAK2944388.1"/>
    </source>
</evidence>
<proteinExistence type="predicted"/>
<reference evidence="1 2" key="1">
    <citation type="journal article" date="2022" name="bioRxiv">
        <title>Genomics of Preaxostyla Flagellates Illuminates Evolutionary Transitions and the Path Towards Mitochondrial Loss.</title>
        <authorList>
            <person name="Novak L.V.F."/>
            <person name="Treitli S.C."/>
            <person name="Pyrih J."/>
            <person name="Halakuc P."/>
            <person name="Pipaliya S.V."/>
            <person name="Vacek V."/>
            <person name="Brzon O."/>
            <person name="Soukal P."/>
            <person name="Eme L."/>
            <person name="Dacks J.B."/>
            <person name="Karnkowska A."/>
            <person name="Elias M."/>
            <person name="Hampl V."/>
        </authorList>
    </citation>
    <scope>NUCLEOTIDE SEQUENCE [LARGE SCALE GENOMIC DNA]</scope>
    <source>
        <strain evidence="1">NAU3</strain>
        <tissue evidence="1">Gut</tissue>
    </source>
</reference>
<dbReference type="EMBL" id="JARBJD010000301">
    <property type="protein sequence ID" value="KAK2944388.1"/>
    <property type="molecule type" value="Genomic_DNA"/>
</dbReference>
<dbReference type="Proteomes" id="UP001281761">
    <property type="component" value="Unassembled WGS sequence"/>
</dbReference>
<sequence>MILLQPHTRPFEENEDFHDSLIRLLACSIKFGTQFGMFVFTYFGVEESEDVIRHTFFDDVLVPSSLYMDHILRHIIRSQSPSRIESVCETIFHLFNIAVHHPPQCGFTKYLSELWDDAAVSSNFIKFSLILKPKRVSIAYLQCIYTDDIQNALIGIINGSIRPAMLIELTRLNLNERQEQQPLRTTVLNQALVPSENYLRWLFTNRFSIVDRKLSKRFVYLLTRLLMICPDHRPTLDFVLNLPIFLAFSSSLTFIENDVSISLYFDGMVYNEHEWVDIGARTRPLRAILHRSLRSDGYEDALEQRAIATDYGKYRMRTIGLSTGLLIIYGANIPERDY</sequence>
<protein>
    <submittedName>
        <fullName evidence="1">Uncharacterized protein</fullName>
    </submittedName>
</protein>
<organism evidence="1 2">
    <name type="scientific">Blattamonas nauphoetae</name>
    <dbReference type="NCBI Taxonomy" id="2049346"/>
    <lineage>
        <taxon>Eukaryota</taxon>
        <taxon>Metamonada</taxon>
        <taxon>Preaxostyla</taxon>
        <taxon>Oxymonadida</taxon>
        <taxon>Blattamonas</taxon>
    </lineage>
</organism>